<dbReference type="EMBL" id="FPKX01000059">
    <property type="protein sequence ID" value="SFZ98690.1"/>
    <property type="molecule type" value="Genomic_DNA"/>
</dbReference>
<dbReference type="EC" id="3.1.27.6" evidence="2"/>
<dbReference type="InterPro" id="IPR001568">
    <property type="entry name" value="RNase_T2-like"/>
</dbReference>
<reference evidence="2" key="1">
    <citation type="submission" date="2016-10" db="EMBL/GenBank/DDBJ databases">
        <authorList>
            <person name="de Groot N.N."/>
        </authorList>
    </citation>
    <scope>NUCLEOTIDE SEQUENCE</scope>
</reference>
<dbReference type="AlphaFoldDB" id="A0A1W1EFA0"/>
<organism evidence="2">
    <name type="scientific">hydrothermal vent metagenome</name>
    <dbReference type="NCBI Taxonomy" id="652676"/>
    <lineage>
        <taxon>unclassified sequences</taxon>
        <taxon>metagenomes</taxon>
        <taxon>ecological metagenomes</taxon>
    </lineage>
</organism>
<evidence type="ECO:0000256" key="1">
    <source>
        <dbReference type="ARBA" id="ARBA00007469"/>
    </source>
</evidence>
<dbReference type="SUPFAM" id="SSF55895">
    <property type="entry name" value="Ribonuclease Rh-like"/>
    <property type="match status" value="1"/>
</dbReference>
<dbReference type="GO" id="GO:0006401">
    <property type="term" value="P:RNA catabolic process"/>
    <property type="evidence" value="ECO:0007669"/>
    <property type="project" value="UniProtKB-ARBA"/>
</dbReference>
<proteinExistence type="inferred from homology"/>
<dbReference type="PANTHER" id="PTHR11240:SF22">
    <property type="entry name" value="RIBONUCLEASE T2"/>
    <property type="match status" value="1"/>
</dbReference>
<dbReference type="Gene3D" id="3.90.730.10">
    <property type="entry name" value="Ribonuclease T2-like"/>
    <property type="match status" value="1"/>
</dbReference>
<dbReference type="GO" id="GO:0003723">
    <property type="term" value="F:RNA binding"/>
    <property type="evidence" value="ECO:0007669"/>
    <property type="project" value="InterPro"/>
</dbReference>
<dbReference type="Pfam" id="PF00445">
    <property type="entry name" value="Ribonuclease_T2"/>
    <property type="match status" value="1"/>
</dbReference>
<protein>
    <submittedName>
        <fullName evidence="2">Ribonuclease I</fullName>
        <ecNumber evidence="2">3.1.27.6</ecNumber>
    </submittedName>
</protein>
<evidence type="ECO:0000313" key="2">
    <source>
        <dbReference type="EMBL" id="SFZ98690.1"/>
    </source>
</evidence>
<dbReference type="PANTHER" id="PTHR11240">
    <property type="entry name" value="RIBONUCLEASE T2"/>
    <property type="match status" value="1"/>
</dbReference>
<dbReference type="InterPro" id="IPR018188">
    <property type="entry name" value="RNase_T2_His_AS_1"/>
</dbReference>
<accession>A0A1W1EFA0</accession>
<dbReference type="GO" id="GO:0016787">
    <property type="term" value="F:hydrolase activity"/>
    <property type="evidence" value="ECO:0007669"/>
    <property type="project" value="UniProtKB-KW"/>
</dbReference>
<comment type="similarity">
    <text evidence="1">Belongs to the RNase T2 family.</text>
</comment>
<dbReference type="PROSITE" id="PS00531">
    <property type="entry name" value="RNASE_T2_2"/>
    <property type="match status" value="1"/>
</dbReference>
<keyword evidence="2" id="KW-0378">Hydrolase</keyword>
<dbReference type="InterPro" id="IPR036430">
    <property type="entry name" value="RNase_T2-like_sf"/>
</dbReference>
<sequence>MIKNIFLFVLLTVSVLARHEAVPVKSCHAFNNMKHTKNSHHIVLDLNHKYTILDHHKGQYLLLLKGEQPAQRWVDESCFEEKEKQVLKIKKQDSYVHKIDTEYLTTPDKREHNISEISKNNILVLSWHNSFCETNRNKKECRRDLFSLFRSKHRENNFVLHGLWPQPKNKIYCNLDRKYITMDKYRHWNKLPDLLLRPDTRSKLEKIMPGMVSSLHKHEWIKHGTCFGLNADKYFSEALSLTQEFYDSDVSKYISNNIGKRVSIDKIRIEFDKSFGEGTGKSVELRCRDGLITELWLHLGEGKDGLGSKLKNGKQSKKTCQRGILDRAGYVE</sequence>
<dbReference type="InterPro" id="IPR033130">
    <property type="entry name" value="RNase_T2_His_AS_2"/>
</dbReference>
<name>A0A1W1EFA0_9ZZZZ</name>
<dbReference type="GO" id="GO:0033897">
    <property type="term" value="F:ribonuclease T2 activity"/>
    <property type="evidence" value="ECO:0007669"/>
    <property type="project" value="InterPro"/>
</dbReference>
<dbReference type="PROSITE" id="PS00530">
    <property type="entry name" value="RNASE_T2_1"/>
    <property type="match status" value="1"/>
</dbReference>
<gene>
    <name evidence="2" type="ORF">MNB_SV-5-353</name>
</gene>